<protein>
    <submittedName>
        <fullName evidence="2">Uncharacterized protein</fullName>
    </submittedName>
</protein>
<organism evidence="2 3">
    <name type="scientific">Wuchereria bancrofti</name>
    <dbReference type="NCBI Taxonomy" id="6293"/>
    <lineage>
        <taxon>Eukaryota</taxon>
        <taxon>Metazoa</taxon>
        <taxon>Ecdysozoa</taxon>
        <taxon>Nematoda</taxon>
        <taxon>Chromadorea</taxon>
        <taxon>Rhabditida</taxon>
        <taxon>Spirurina</taxon>
        <taxon>Spiruromorpha</taxon>
        <taxon>Filarioidea</taxon>
        <taxon>Onchocercidae</taxon>
        <taxon>Wuchereria</taxon>
    </lineage>
</organism>
<evidence type="ECO:0000313" key="3">
    <source>
        <dbReference type="Proteomes" id="UP000270924"/>
    </source>
</evidence>
<name>A0A3P7EJM9_WUCBA</name>
<evidence type="ECO:0000313" key="2">
    <source>
        <dbReference type="EMBL" id="VDM21383.1"/>
    </source>
</evidence>
<feature type="region of interest" description="Disordered" evidence="1">
    <location>
        <begin position="63"/>
        <end position="92"/>
    </location>
</feature>
<reference evidence="2 3" key="1">
    <citation type="submission" date="2018-11" db="EMBL/GenBank/DDBJ databases">
        <authorList>
            <consortium name="Pathogen Informatics"/>
        </authorList>
    </citation>
    <scope>NUCLEOTIDE SEQUENCE [LARGE SCALE GENOMIC DNA]</scope>
</reference>
<dbReference type="Proteomes" id="UP000270924">
    <property type="component" value="Unassembled WGS sequence"/>
</dbReference>
<accession>A0A3P7EJM9</accession>
<sequence>MANKLMNRGANLQQFGIPDRIPRTRVNLETDNYQSNSCSGFPECTTSRMKVKQSTKITRVKMKMFNEDGSNNDGNDNDDNNDSNNQPEKCPRCRRRRCRRRCRLGRKEKRFKEEYFE</sequence>
<dbReference type="AlphaFoldDB" id="A0A3P7EJM9"/>
<proteinExistence type="predicted"/>
<evidence type="ECO:0000256" key="1">
    <source>
        <dbReference type="SAM" id="MobiDB-lite"/>
    </source>
</evidence>
<keyword evidence="3" id="KW-1185">Reference proteome</keyword>
<dbReference type="InParanoid" id="A0A3P7EJM9"/>
<dbReference type="EMBL" id="UYWW01012506">
    <property type="protein sequence ID" value="VDM21383.1"/>
    <property type="molecule type" value="Genomic_DNA"/>
</dbReference>
<gene>
    <name evidence="2" type="ORF">WBA_LOCUS11897</name>
</gene>